<comment type="similarity">
    <text evidence="1 6">Belongs to the CcmH/CycL/Ccl2/NrfF family.</text>
</comment>
<keyword evidence="6" id="KW-0812">Transmembrane</keyword>
<keyword evidence="3 6" id="KW-0479">Metal-binding</keyword>
<keyword evidence="5 6" id="KW-0408">Iron</keyword>
<dbReference type="InterPro" id="IPR017565">
    <property type="entry name" value="For-dep_Cytc_NO2Rdtase_NrfF"/>
</dbReference>
<dbReference type="AlphaFoldDB" id="A0A9X2CJV0"/>
<dbReference type="GO" id="GO:0046872">
    <property type="term" value="F:metal ion binding"/>
    <property type="evidence" value="ECO:0007669"/>
    <property type="project" value="UniProtKB-KW"/>
</dbReference>
<protein>
    <recommendedName>
        <fullName evidence="6">Formate-dependent nitrite reductase complex subunit</fullName>
    </recommendedName>
</protein>
<dbReference type="Pfam" id="PF03918">
    <property type="entry name" value="CcmH"/>
    <property type="match status" value="1"/>
</dbReference>
<feature type="signal peptide" evidence="6">
    <location>
        <begin position="1"/>
        <end position="24"/>
    </location>
</feature>
<dbReference type="Gene3D" id="1.10.8.640">
    <property type="entry name" value="Cytochrome C biogenesis protein"/>
    <property type="match status" value="1"/>
</dbReference>
<sequence length="160" mass="18362">MIKSLVKSFTAVIMLMSVALFANATPVDTYQFKSVDNQKRALELAHSLRCPQCQNQNLIDSNSPVAQDLRLEVYQMVDEGKADNEIVEFMTSRYGEFVLYKPRMEAKTYVLWLGPFALLIFGGVIGFFFIRKQRIAEANNQDLTTEDQQELDRLLKRDAK</sequence>
<dbReference type="GO" id="GO:0016829">
    <property type="term" value="F:lyase activity"/>
    <property type="evidence" value="ECO:0007669"/>
    <property type="project" value="UniProtKB-KW"/>
</dbReference>
<reference evidence="8" key="1">
    <citation type="submission" date="2022-01" db="EMBL/GenBank/DDBJ databases">
        <title>Whole genome-based taxonomy of the Shewanellaceae.</title>
        <authorList>
            <person name="Martin-Rodriguez A.J."/>
        </authorList>
    </citation>
    <scope>NUCLEOTIDE SEQUENCE</scope>
    <source>
        <strain evidence="8">KCTC 23973</strain>
    </source>
</reference>
<dbReference type="RefSeq" id="WP_248951990.1">
    <property type="nucleotide sequence ID" value="NZ_JAKILB010000026.1"/>
</dbReference>
<feature type="domain" description="CcmH/CycL/Ccl2/NrfF N-terminal" evidence="7">
    <location>
        <begin position="14"/>
        <end position="155"/>
    </location>
</feature>
<proteinExistence type="inferred from homology"/>
<evidence type="ECO:0000256" key="6">
    <source>
        <dbReference type="RuleBase" id="RU364112"/>
    </source>
</evidence>
<dbReference type="InterPro" id="IPR005616">
    <property type="entry name" value="CcmH/CycL/Ccl2/NrfF_N"/>
</dbReference>
<dbReference type="FunFam" id="1.10.8.640:FF:000001">
    <property type="entry name" value="Cytochrome c-type biogenesis protein"/>
    <property type="match status" value="1"/>
</dbReference>
<dbReference type="GO" id="GO:0017004">
    <property type="term" value="P:cytochrome complex assembly"/>
    <property type="evidence" value="ECO:0007669"/>
    <property type="project" value="UniProtKB-ARBA"/>
</dbReference>
<dbReference type="InterPro" id="IPR038297">
    <property type="entry name" value="CcmH/CycL/NrfF/Ccl2_sf"/>
</dbReference>
<feature type="transmembrane region" description="Helical" evidence="6">
    <location>
        <begin position="109"/>
        <end position="130"/>
    </location>
</feature>
<keyword evidence="9" id="KW-1185">Reference proteome</keyword>
<accession>A0A9X2CJV0</accession>
<keyword evidence="2 6" id="KW-0349">Heme</keyword>
<gene>
    <name evidence="8" type="primary">nrfF</name>
    <name evidence="8" type="ORF">L2740_21260</name>
</gene>
<comment type="function">
    <text evidence="6">Possible subunit of a heme lyase.</text>
</comment>
<feature type="chain" id="PRO_5041012526" description="Formate-dependent nitrite reductase complex subunit" evidence="6">
    <location>
        <begin position="25"/>
        <end position="160"/>
    </location>
</feature>
<dbReference type="Proteomes" id="UP001139293">
    <property type="component" value="Unassembled WGS sequence"/>
</dbReference>
<dbReference type="PANTHER" id="PTHR47870">
    <property type="entry name" value="CYTOCHROME C-TYPE BIOGENESIS PROTEIN CCMH"/>
    <property type="match status" value="1"/>
</dbReference>
<dbReference type="NCBIfam" id="TIGR03147">
    <property type="entry name" value="cyt_nit_nrfF"/>
    <property type="match status" value="1"/>
</dbReference>
<dbReference type="GO" id="GO:0005886">
    <property type="term" value="C:plasma membrane"/>
    <property type="evidence" value="ECO:0007669"/>
    <property type="project" value="TreeGrafter"/>
</dbReference>
<dbReference type="CDD" id="cd16378">
    <property type="entry name" value="CcmH_N"/>
    <property type="match status" value="1"/>
</dbReference>
<organism evidence="8 9">
    <name type="scientific">Shewanella pneumatophori</name>
    <dbReference type="NCBI Taxonomy" id="314092"/>
    <lineage>
        <taxon>Bacteria</taxon>
        <taxon>Pseudomonadati</taxon>
        <taxon>Pseudomonadota</taxon>
        <taxon>Gammaproteobacteria</taxon>
        <taxon>Alteromonadales</taxon>
        <taxon>Shewanellaceae</taxon>
        <taxon>Shewanella</taxon>
    </lineage>
</organism>
<keyword evidence="4 6" id="KW-0732">Signal</keyword>
<evidence type="ECO:0000256" key="2">
    <source>
        <dbReference type="ARBA" id="ARBA00022617"/>
    </source>
</evidence>
<keyword evidence="6" id="KW-0472">Membrane</keyword>
<evidence type="ECO:0000256" key="4">
    <source>
        <dbReference type="ARBA" id="ARBA00022729"/>
    </source>
</evidence>
<evidence type="ECO:0000256" key="1">
    <source>
        <dbReference type="ARBA" id="ARBA00010342"/>
    </source>
</evidence>
<dbReference type="PANTHER" id="PTHR47870:SF2">
    <property type="entry name" value="FORMATE-DEPENDENT NITRITE REDUCTASE COMPLEX SUBUNIT NRFF"/>
    <property type="match status" value="1"/>
</dbReference>
<evidence type="ECO:0000259" key="7">
    <source>
        <dbReference type="Pfam" id="PF03918"/>
    </source>
</evidence>
<evidence type="ECO:0000313" key="9">
    <source>
        <dbReference type="Proteomes" id="UP001139293"/>
    </source>
</evidence>
<comment type="caution">
    <text evidence="8">The sequence shown here is derived from an EMBL/GenBank/DDBJ whole genome shotgun (WGS) entry which is preliminary data.</text>
</comment>
<evidence type="ECO:0000256" key="3">
    <source>
        <dbReference type="ARBA" id="ARBA00022723"/>
    </source>
</evidence>
<dbReference type="EMBL" id="JAKILB010000026">
    <property type="protein sequence ID" value="MCL1141065.1"/>
    <property type="molecule type" value="Genomic_DNA"/>
</dbReference>
<keyword evidence="8" id="KW-0456">Lyase</keyword>
<dbReference type="InterPro" id="IPR051263">
    <property type="entry name" value="C-type_cytochrome_biogenesis"/>
</dbReference>
<evidence type="ECO:0000313" key="8">
    <source>
        <dbReference type="EMBL" id="MCL1141065.1"/>
    </source>
</evidence>
<name>A0A9X2CJV0_9GAMM</name>
<evidence type="ECO:0000256" key="5">
    <source>
        <dbReference type="ARBA" id="ARBA00023004"/>
    </source>
</evidence>
<keyword evidence="6" id="KW-1133">Transmembrane helix</keyword>